<sequence length="72" mass="8251">MHTKTEVGFWFGMSSSGNIVLRIGRTLVVMKKDSEKRDTEDFRSVLSQKQPSSIARLNMSQLTLTYCREPLI</sequence>
<protein>
    <submittedName>
        <fullName evidence="1">Uncharacterized protein</fullName>
    </submittedName>
</protein>
<evidence type="ECO:0000313" key="1">
    <source>
        <dbReference type="EMBL" id="OCT62764.1"/>
    </source>
</evidence>
<proteinExistence type="predicted"/>
<reference evidence="2" key="1">
    <citation type="journal article" date="2016" name="Nature">
        <title>Genome evolution in the allotetraploid frog Xenopus laevis.</title>
        <authorList>
            <person name="Session A.M."/>
            <person name="Uno Y."/>
            <person name="Kwon T."/>
            <person name="Chapman J.A."/>
            <person name="Toyoda A."/>
            <person name="Takahashi S."/>
            <person name="Fukui A."/>
            <person name="Hikosaka A."/>
            <person name="Suzuki A."/>
            <person name="Kondo M."/>
            <person name="van Heeringen S.J."/>
            <person name="Quigley I."/>
            <person name="Heinz S."/>
            <person name="Ogino H."/>
            <person name="Ochi H."/>
            <person name="Hellsten U."/>
            <person name="Lyons J.B."/>
            <person name="Simakov O."/>
            <person name="Putnam N."/>
            <person name="Stites J."/>
            <person name="Kuroki Y."/>
            <person name="Tanaka T."/>
            <person name="Michiue T."/>
            <person name="Watanabe M."/>
            <person name="Bogdanovic O."/>
            <person name="Lister R."/>
            <person name="Georgiou G."/>
            <person name="Paranjpe S.S."/>
            <person name="van Kruijsbergen I."/>
            <person name="Shu S."/>
            <person name="Carlson J."/>
            <person name="Kinoshita T."/>
            <person name="Ohta Y."/>
            <person name="Mawaribuchi S."/>
            <person name="Jenkins J."/>
            <person name="Grimwood J."/>
            <person name="Schmutz J."/>
            <person name="Mitros T."/>
            <person name="Mozaffari S.V."/>
            <person name="Suzuki Y."/>
            <person name="Haramoto Y."/>
            <person name="Yamamoto T.S."/>
            <person name="Takagi C."/>
            <person name="Heald R."/>
            <person name="Miller K."/>
            <person name="Haudenschild C."/>
            <person name="Kitzman J."/>
            <person name="Nakayama T."/>
            <person name="Izutsu Y."/>
            <person name="Robert J."/>
            <person name="Fortriede J."/>
            <person name="Burns K."/>
            <person name="Lotay V."/>
            <person name="Karimi K."/>
            <person name="Yasuoka Y."/>
            <person name="Dichmann D.S."/>
            <person name="Flajnik M.F."/>
            <person name="Houston D.W."/>
            <person name="Shendure J."/>
            <person name="DuPasquier L."/>
            <person name="Vize P.D."/>
            <person name="Zorn A.M."/>
            <person name="Ito M."/>
            <person name="Marcotte E.M."/>
            <person name="Wallingford J.B."/>
            <person name="Ito Y."/>
            <person name="Asashima M."/>
            <person name="Ueno N."/>
            <person name="Matsuda Y."/>
            <person name="Veenstra G.J."/>
            <person name="Fujiyama A."/>
            <person name="Harland R.M."/>
            <person name="Taira M."/>
            <person name="Rokhsar D.S."/>
        </authorList>
    </citation>
    <scope>NUCLEOTIDE SEQUENCE [LARGE SCALE GENOMIC DNA]</scope>
    <source>
        <strain evidence="2">J</strain>
    </source>
</reference>
<dbReference type="Proteomes" id="UP000694892">
    <property type="component" value="Chromosome 9_10L"/>
</dbReference>
<gene>
    <name evidence="1" type="ORF">XELAEV_18043855mg</name>
</gene>
<dbReference type="EMBL" id="CM004482">
    <property type="protein sequence ID" value="OCT62764.1"/>
    <property type="molecule type" value="Genomic_DNA"/>
</dbReference>
<dbReference type="AlphaFoldDB" id="A0A974H2Q9"/>
<evidence type="ECO:0000313" key="2">
    <source>
        <dbReference type="Proteomes" id="UP000694892"/>
    </source>
</evidence>
<name>A0A974H2Q9_XENLA</name>
<organism evidence="1 2">
    <name type="scientific">Xenopus laevis</name>
    <name type="common">African clawed frog</name>
    <dbReference type="NCBI Taxonomy" id="8355"/>
    <lineage>
        <taxon>Eukaryota</taxon>
        <taxon>Metazoa</taxon>
        <taxon>Chordata</taxon>
        <taxon>Craniata</taxon>
        <taxon>Vertebrata</taxon>
        <taxon>Euteleostomi</taxon>
        <taxon>Amphibia</taxon>
        <taxon>Batrachia</taxon>
        <taxon>Anura</taxon>
        <taxon>Pipoidea</taxon>
        <taxon>Pipidae</taxon>
        <taxon>Xenopodinae</taxon>
        <taxon>Xenopus</taxon>
        <taxon>Xenopus</taxon>
    </lineage>
</organism>
<accession>A0A974H2Q9</accession>